<accession>A0ABY6CVH7</accession>
<dbReference type="Proteomes" id="UP001065174">
    <property type="component" value="Chromosome"/>
</dbReference>
<evidence type="ECO:0000313" key="1">
    <source>
        <dbReference type="EMBL" id="UXP33403.1"/>
    </source>
</evidence>
<name>A0ABY6CVH7_9BACT</name>
<gene>
    <name evidence="1" type="ORF">N6H18_05485</name>
</gene>
<evidence type="ECO:0000313" key="2">
    <source>
        <dbReference type="Proteomes" id="UP001065174"/>
    </source>
</evidence>
<protein>
    <submittedName>
        <fullName evidence="1">Uncharacterized protein</fullName>
    </submittedName>
</protein>
<proteinExistence type="predicted"/>
<reference evidence="1" key="1">
    <citation type="submission" date="2022-09" db="EMBL/GenBank/DDBJ databases">
        <title>Comparative genomics and taxonomic characterization of three novel marine species of genus Reichenbachiella exhibiting antioxidant and polysaccharide degradation activities.</title>
        <authorList>
            <person name="Muhammad N."/>
            <person name="Lee Y.-J."/>
            <person name="Ko J."/>
            <person name="Kim S.-G."/>
        </authorList>
    </citation>
    <scope>NUCLEOTIDE SEQUENCE</scope>
    <source>
        <strain evidence="1">BKB1-1</strain>
    </source>
</reference>
<sequence>MKLIEPFSDLNHALDSLDNGGRFYNFSSKANDGNITSAELAKAAGVFTDKQKMMLYLEMSLLALSEKEKFSIWQRFSEDLMESFQKNAPLQFLPSEASILAKVSSMAIVTGIPKWVDSEDKLTGFITVPVSTGKITTLIMIPIFEKYDVYELRDQDTDEHFLIAQSKDAVKLPEQRIHCGGIIRELKNKKDKNAESTIFLETIYYSQVLES</sequence>
<keyword evidence="2" id="KW-1185">Reference proteome</keyword>
<organism evidence="1 2">
    <name type="scientific">Reichenbachiella agarivorans</name>
    <dbReference type="NCBI Taxonomy" id="2979464"/>
    <lineage>
        <taxon>Bacteria</taxon>
        <taxon>Pseudomonadati</taxon>
        <taxon>Bacteroidota</taxon>
        <taxon>Cytophagia</taxon>
        <taxon>Cytophagales</taxon>
        <taxon>Reichenbachiellaceae</taxon>
        <taxon>Reichenbachiella</taxon>
    </lineage>
</organism>
<dbReference type="RefSeq" id="WP_262310832.1">
    <property type="nucleotide sequence ID" value="NZ_CP106679.1"/>
</dbReference>
<dbReference type="EMBL" id="CP106679">
    <property type="protein sequence ID" value="UXP33403.1"/>
    <property type="molecule type" value="Genomic_DNA"/>
</dbReference>